<dbReference type="Pfam" id="PF01943">
    <property type="entry name" value="Polysacc_synt"/>
    <property type="match status" value="1"/>
</dbReference>
<comment type="caution">
    <text evidence="7">The sequence shown here is derived from an EMBL/GenBank/DDBJ whole genome shotgun (WGS) entry which is preliminary data.</text>
</comment>
<dbReference type="InterPro" id="IPR050833">
    <property type="entry name" value="Poly_Biosynth_Transport"/>
</dbReference>
<dbReference type="PANTHER" id="PTHR30250">
    <property type="entry name" value="PST FAMILY PREDICTED COLANIC ACID TRANSPORTER"/>
    <property type="match status" value="1"/>
</dbReference>
<evidence type="ECO:0000256" key="5">
    <source>
        <dbReference type="ARBA" id="ARBA00023136"/>
    </source>
</evidence>
<evidence type="ECO:0000256" key="3">
    <source>
        <dbReference type="ARBA" id="ARBA00022692"/>
    </source>
</evidence>
<feature type="transmembrane region" description="Helical" evidence="6">
    <location>
        <begin position="371"/>
        <end position="389"/>
    </location>
</feature>
<feature type="transmembrane region" description="Helical" evidence="6">
    <location>
        <begin position="395"/>
        <end position="417"/>
    </location>
</feature>
<keyword evidence="4 6" id="KW-1133">Transmembrane helix</keyword>
<keyword evidence="2" id="KW-1003">Cell membrane</keyword>
<name>A0A933NX23_9HYPH</name>
<feature type="transmembrane region" description="Helical" evidence="6">
    <location>
        <begin position="257"/>
        <end position="280"/>
    </location>
</feature>
<dbReference type="Proteomes" id="UP000782610">
    <property type="component" value="Unassembled WGS sequence"/>
</dbReference>
<proteinExistence type="predicted"/>
<organism evidence="7 8">
    <name type="scientific">Devosia nanyangense</name>
    <dbReference type="NCBI Taxonomy" id="1228055"/>
    <lineage>
        <taxon>Bacteria</taxon>
        <taxon>Pseudomonadati</taxon>
        <taxon>Pseudomonadota</taxon>
        <taxon>Alphaproteobacteria</taxon>
        <taxon>Hyphomicrobiales</taxon>
        <taxon>Devosiaceae</taxon>
        <taxon>Devosia</taxon>
    </lineage>
</organism>
<reference evidence="7" key="1">
    <citation type="submission" date="2020-07" db="EMBL/GenBank/DDBJ databases">
        <title>Huge and variable diversity of episymbiotic CPR bacteria and DPANN archaea in groundwater ecosystems.</title>
        <authorList>
            <person name="He C.Y."/>
            <person name="Keren R."/>
            <person name="Whittaker M."/>
            <person name="Farag I.F."/>
            <person name="Doudna J."/>
            <person name="Cate J.H.D."/>
            <person name="Banfield J.F."/>
        </authorList>
    </citation>
    <scope>NUCLEOTIDE SEQUENCE</scope>
    <source>
        <strain evidence="7">NC_groundwater_1586_Pr3_B-0.1um_66_15</strain>
    </source>
</reference>
<feature type="transmembrane region" description="Helical" evidence="6">
    <location>
        <begin position="123"/>
        <end position="145"/>
    </location>
</feature>
<dbReference type="GO" id="GO:0005886">
    <property type="term" value="C:plasma membrane"/>
    <property type="evidence" value="ECO:0007669"/>
    <property type="project" value="UniProtKB-SubCell"/>
</dbReference>
<evidence type="ECO:0000256" key="1">
    <source>
        <dbReference type="ARBA" id="ARBA00004651"/>
    </source>
</evidence>
<feature type="transmembrane region" description="Helical" evidence="6">
    <location>
        <begin position="223"/>
        <end position="241"/>
    </location>
</feature>
<feature type="transmembrane region" description="Helical" evidence="6">
    <location>
        <begin position="44"/>
        <end position="69"/>
    </location>
</feature>
<feature type="transmembrane region" description="Helical" evidence="6">
    <location>
        <begin position="89"/>
        <end position="111"/>
    </location>
</feature>
<evidence type="ECO:0000256" key="4">
    <source>
        <dbReference type="ARBA" id="ARBA00022989"/>
    </source>
</evidence>
<accession>A0A933NX23</accession>
<gene>
    <name evidence="7" type="ORF">HY834_02390</name>
</gene>
<feature type="transmembrane region" description="Helical" evidence="6">
    <location>
        <begin position="339"/>
        <end position="364"/>
    </location>
</feature>
<keyword evidence="5 6" id="KW-0472">Membrane</keyword>
<feature type="transmembrane region" description="Helical" evidence="6">
    <location>
        <begin position="183"/>
        <end position="203"/>
    </location>
</feature>
<evidence type="ECO:0000313" key="7">
    <source>
        <dbReference type="EMBL" id="MBI4920571.1"/>
    </source>
</evidence>
<dbReference type="EMBL" id="JACRAF010000006">
    <property type="protein sequence ID" value="MBI4920571.1"/>
    <property type="molecule type" value="Genomic_DNA"/>
</dbReference>
<dbReference type="AlphaFoldDB" id="A0A933NX23"/>
<evidence type="ECO:0000256" key="2">
    <source>
        <dbReference type="ARBA" id="ARBA00022475"/>
    </source>
</evidence>
<feature type="transmembrane region" description="Helical" evidence="6">
    <location>
        <begin position="301"/>
        <end position="327"/>
    </location>
</feature>
<protein>
    <submittedName>
        <fullName evidence="7">Polysaccharide biosynthesis C-terminal domain-containing protein</fullName>
    </submittedName>
</protein>
<sequence length="441" mass="46975">MNLRTRLLSQSTLIFGARLFGAGLTFLVQVAIARAFGSQALGEYILVMATVNIIAVVMPLGFEATGTYFAAEYRAKGEGRLLRGFMRRAYLHIALCGVLLLVAGYPVATLFGEPGRVLASHWLPAAILAIATAMVFVSGAMLVGLKRPFAGFFAETLFRPLLAIAGFALALTALSEAESLSRLLWVLSLGYALVALGQFALLLRATRSIPLEDEPRPGEVRRWWYFAVPWIALVVAGDFFFDIDLLLLAGHLSHEELAIFGVCTRVFSLVSFGVGAVYAVTMPDMFESEALKDHAGFHRKIGDANLVASGLALVLLVGVLLLSPFAFMLFGPAFQAGVVPLVILCAGLVVRSVLGPASVVLSVYNRPYTSLPAVATSMVTLVAANLALVPPLGLLGASLAALIAMTVWSGALWFTALRVAGVDVSIRARLIEPKLVVKAAE</sequence>
<keyword evidence="3 6" id="KW-0812">Transmembrane</keyword>
<evidence type="ECO:0000256" key="6">
    <source>
        <dbReference type="SAM" id="Phobius"/>
    </source>
</evidence>
<dbReference type="PANTHER" id="PTHR30250:SF11">
    <property type="entry name" value="O-ANTIGEN TRANSPORTER-RELATED"/>
    <property type="match status" value="1"/>
</dbReference>
<evidence type="ECO:0000313" key="8">
    <source>
        <dbReference type="Proteomes" id="UP000782610"/>
    </source>
</evidence>
<feature type="transmembrane region" description="Helical" evidence="6">
    <location>
        <begin position="12"/>
        <end position="32"/>
    </location>
</feature>
<dbReference type="InterPro" id="IPR002797">
    <property type="entry name" value="Polysacc_synth"/>
</dbReference>
<comment type="subcellular location">
    <subcellularLocation>
        <location evidence="1">Cell membrane</location>
        <topology evidence="1">Multi-pass membrane protein</topology>
    </subcellularLocation>
</comment>
<feature type="transmembrane region" description="Helical" evidence="6">
    <location>
        <begin position="157"/>
        <end position="177"/>
    </location>
</feature>